<proteinExistence type="predicted"/>
<feature type="domain" description="PepSY" evidence="3">
    <location>
        <begin position="32"/>
        <end position="92"/>
    </location>
</feature>
<feature type="signal peptide" evidence="2">
    <location>
        <begin position="1"/>
        <end position="29"/>
    </location>
</feature>
<evidence type="ECO:0000313" key="4">
    <source>
        <dbReference type="EMBL" id="HJC41246.1"/>
    </source>
</evidence>
<feature type="region of interest" description="Disordered" evidence="1">
    <location>
        <begin position="101"/>
        <end position="137"/>
    </location>
</feature>
<dbReference type="AlphaFoldDB" id="A0A9D2P0Z1"/>
<comment type="caution">
    <text evidence="4">The sequence shown here is derived from an EMBL/GenBank/DDBJ whole genome shotgun (WGS) entry which is preliminary data.</text>
</comment>
<evidence type="ECO:0000256" key="2">
    <source>
        <dbReference type="SAM" id="SignalP"/>
    </source>
</evidence>
<dbReference type="Pfam" id="PF03413">
    <property type="entry name" value="PepSY"/>
    <property type="match status" value="3"/>
</dbReference>
<gene>
    <name evidence="4" type="ORF">H9701_06805</name>
</gene>
<accession>A0A9D2P0Z1</accession>
<keyword evidence="2" id="KW-0732">Signal</keyword>
<dbReference type="EMBL" id="DWWJ01000119">
    <property type="protein sequence ID" value="HJC41246.1"/>
    <property type="molecule type" value="Genomic_DNA"/>
</dbReference>
<evidence type="ECO:0000256" key="1">
    <source>
        <dbReference type="SAM" id="MobiDB-lite"/>
    </source>
</evidence>
<protein>
    <submittedName>
        <fullName evidence="4">PepSY domain-containing protein</fullName>
    </submittedName>
</protein>
<dbReference type="Proteomes" id="UP000823882">
    <property type="component" value="Unassembled WGS sequence"/>
</dbReference>
<sequence length="283" mass="29915">MKHKLIPALGAAVLLVLSLAGCGQQSSQAEYIGIDAAKAIALEAAGVTESAASFSTAGLDRQNGMDFYAVDFTANGQSYAYNIDAVTGVIIDGGASTGGTQVSGLPNGTTGAQSETQVSPAPSDDTQTSPAGSGTTITEERAREIALADAGLTADEVTFVRSRLDYDDGRQRYDVEFYTADYAEYDYEIDASTGEVLSYDYDAEGYTAPAAGTSAITAEQAQQIALAEVPGASVSDIWEFEVDMDDGRLEYEGTIYYSGMEYEFTIDGYSGAIRSWDAESIYR</sequence>
<reference evidence="4" key="1">
    <citation type="journal article" date="2021" name="PeerJ">
        <title>Extensive microbial diversity within the chicken gut microbiome revealed by metagenomics and culture.</title>
        <authorList>
            <person name="Gilroy R."/>
            <person name="Ravi A."/>
            <person name="Getino M."/>
            <person name="Pursley I."/>
            <person name="Horton D.L."/>
            <person name="Alikhan N.F."/>
            <person name="Baker D."/>
            <person name="Gharbi K."/>
            <person name="Hall N."/>
            <person name="Watson M."/>
            <person name="Adriaenssens E.M."/>
            <person name="Foster-Nyarko E."/>
            <person name="Jarju S."/>
            <person name="Secka A."/>
            <person name="Antonio M."/>
            <person name="Oren A."/>
            <person name="Chaudhuri R.R."/>
            <person name="La Ragione R."/>
            <person name="Hildebrand F."/>
            <person name="Pallen M.J."/>
        </authorList>
    </citation>
    <scope>NUCLEOTIDE SEQUENCE</scope>
    <source>
        <strain evidence="4">CHK186-1790</strain>
    </source>
</reference>
<evidence type="ECO:0000313" key="5">
    <source>
        <dbReference type="Proteomes" id="UP000823882"/>
    </source>
</evidence>
<feature type="domain" description="PepSY" evidence="3">
    <location>
        <begin position="137"/>
        <end position="199"/>
    </location>
</feature>
<name>A0A9D2P0Z1_9FIRM</name>
<evidence type="ECO:0000259" key="3">
    <source>
        <dbReference type="Pfam" id="PF03413"/>
    </source>
</evidence>
<feature type="domain" description="PepSY" evidence="3">
    <location>
        <begin position="215"/>
        <end position="275"/>
    </location>
</feature>
<dbReference type="PROSITE" id="PS51257">
    <property type="entry name" value="PROKAR_LIPOPROTEIN"/>
    <property type="match status" value="1"/>
</dbReference>
<dbReference type="InterPro" id="IPR025711">
    <property type="entry name" value="PepSY"/>
</dbReference>
<organism evidence="4 5">
    <name type="scientific">Candidatus Intestinimonas pullistercoris</name>
    <dbReference type="NCBI Taxonomy" id="2838623"/>
    <lineage>
        <taxon>Bacteria</taxon>
        <taxon>Bacillati</taxon>
        <taxon>Bacillota</taxon>
        <taxon>Clostridia</taxon>
        <taxon>Eubacteriales</taxon>
        <taxon>Intestinimonas</taxon>
    </lineage>
</organism>
<reference evidence="4" key="2">
    <citation type="submission" date="2021-04" db="EMBL/GenBank/DDBJ databases">
        <authorList>
            <person name="Gilroy R."/>
        </authorList>
    </citation>
    <scope>NUCLEOTIDE SEQUENCE</scope>
    <source>
        <strain evidence="4">CHK186-1790</strain>
    </source>
</reference>
<feature type="chain" id="PRO_5038975524" evidence="2">
    <location>
        <begin position="30"/>
        <end position="283"/>
    </location>
</feature>
<dbReference type="Gene3D" id="3.10.450.40">
    <property type="match status" value="3"/>
</dbReference>